<name>A0A1M6AC80_9FLAO</name>
<dbReference type="STRING" id="570521.SAMN04488508_101215"/>
<organism evidence="2 3">
    <name type="scientific">Aquimarina spongiae</name>
    <dbReference type="NCBI Taxonomy" id="570521"/>
    <lineage>
        <taxon>Bacteria</taxon>
        <taxon>Pseudomonadati</taxon>
        <taxon>Bacteroidota</taxon>
        <taxon>Flavobacteriia</taxon>
        <taxon>Flavobacteriales</taxon>
        <taxon>Flavobacteriaceae</taxon>
        <taxon>Aquimarina</taxon>
    </lineage>
</organism>
<dbReference type="InterPro" id="IPR027417">
    <property type="entry name" value="P-loop_NTPase"/>
</dbReference>
<sequence>MTKKRIVITGAPGTGKTSIILKLEASHFFCFHEVIRAMTQEAKLTNGSDSIVSNPIVSVSDPYQFNTTILNARIKQFVDAGDKQDKVLFYDRGIPDVLAYMDYFGQSYEDHFINESKKYVYDHIFILPPWKEIYVTDEERFETFEQAQDIHHHLVNTYTKLGYNCIEVPFGTVEERNNFILNTIKLD</sequence>
<gene>
    <name evidence="2" type="ORF">SAMN04488508_101215</name>
</gene>
<dbReference type="EMBL" id="FQYP01000001">
    <property type="protein sequence ID" value="SHI34021.1"/>
    <property type="molecule type" value="Genomic_DNA"/>
</dbReference>
<protein>
    <submittedName>
        <fullName evidence="2">Predicted ATPase</fullName>
    </submittedName>
</protein>
<dbReference type="OrthoDB" id="5638848at2"/>
<dbReference type="RefSeq" id="WP_073312716.1">
    <property type="nucleotide sequence ID" value="NZ_FQYP01000001.1"/>
</dbReference>
<keyword evidence="3" id="KW-1185">Reference proteome</keyword>
<evidence type="ECO:0000259" key="1">
    <source>
        <dbReference type="Pfam" id="PF13521"/>
    </source>
</evidence>
<dbReference type="AlphaFoldDB" id="A0A1M6AC80"/>
<accession>A0A1M6AC80</accession>
<evidence type="ECO:0000313" key="2">
    <source>
        <dbReference type="EMBL" id="SHI34021.1"/>
    </source>
</evidence>
<dbReference type="SUPFAM" id="SSF52540">
    <property type="entry name" value="P-loop containing nucleoside triphosphate hydrolases"/>
    <property type="match status" value="1"/>
</dbReference>
<evidence type="ECO:0000313" key="3">
    <source>
        <dbReference type="Proteomes" id="UP000184432"/>
    </source>
</evidence>
<dbReference type="Proteomes" id="UP000184432">
    <property type="component" value="Unassembled WGS sequence"/>
</dbReference>
<proteinExistence type="predicted"/>
<dbReference type="Pfam" id="PF13521">
    <property type="entry name" value="AAA_28"/>
    <property type="match status" value="1"/>
</dbReference>
<reference evidence="3" key="1">
    <citation type="submission" date="2016-11" db="EMBL/GenBank/DDBJ databases">
        <authorList>
            <person name="Varghese N."/>
            <person name="Submissions S."/>
        </authorList>
    </citation>
    <scope>NUCLEOTIDE SEQUENCE [LARGE SCALE GENOMIC DNA]</scope>
    <source>
        <strain evidence="3">DSM 22623</strain>
    </source>
</reference>
<dbReference type="Gene3D" id="3.40.50.300">
    <property type="entry name" value="P-loop containing nucleotide triphosphate hydrolases"/>
    <property type="match status" value="1"/>
</dbReference>
<feature type="domain" description="NadR/Ttd14 AAA" evidence="1">
    <location>
        <begin position="5"/>
        <end position="176"/>
    </location>
</feature>
<dbReference type="InterPro" id="IPR038727">
    <property type="entry name" value="NadR/Ttd14_AAA_dom"/>
</dbReference>